<organism evidence="2 3">
    <name type="scientific">Ajellomyces capsulatus (strain H143)</name>
    <name type="common">Darling's disease fungus</name>
    <name type="synonym">Histoplasma capsulatum</name>
    <dbReference type="NCBI Taxonomy" id="544712"/>
    <lineage>
        <taxon>Eukaryota</taxon>
        <taxon>Fungi</taxon>
        <taxon>Dikarya</taxon>
        <taxon>Ascomycota</taxon>
        <taxon>Pezizomycotina</taxon>
        <taxon>Eurotiomycetes</taxon>
        <taxon>Eurotiomycetidae</taxon>
        <taxon>Onygenales</taxon>
        <taxon>Ajellomycetaceae</taxon>
        <taxon>Histoplasma</taxon>
    </lineage>
</organism>
<dbReference type="Gene3D" id="1.10.840.10">
    <property type="entry name" value="Ras guanine-nucleotide exchange factors catalytic domain"/>
    <property type="match status" value="1"/>
</dbReference>
<dbReference type="GO" id="GO:0007264">
    <property type="term" value="P:small GTPase-mediated signal transduction"/>
    <property type="evidence" value="ECO:0007669"/>
    <property type="project" value="InterPro"/>
</dbReference>
<evidence type="ECO:0000259" key="1">
    <source>
        <dbReference type="Pfam" id="PF00617"/>
    </source>
</evidence>
<dbReference type="STRING" id="544712.C6H5V8"/>
<dbReference type="SUPFAM" id="SSF48366">
    <property type="entry name" value="Ras GEF"/>
    <property type="match status" value="1"/>
</dbReference>
<dbReference type="AlphaFoldDB" id="C6H5V8"/>
<dbReference type="Proteomes" id="UP000002624">
    <property type="component" value="Unassembled WGS sequence"/>
</dbReference>
<reference evidence="3" key="1">
    <citation type="submission" date="2009-05" db="EMBL/GenBank/DDBJ databases">
        <title>The genome sequence of Ajellomyces capsulatus strain H143.</title>
        <authorList>
            <person name="Champion M."/>
            <person name="Cuomo C.A."/>
            <person name="Ma L.-J."/>
            <person name="Henn M.R."/>
            <person name="Sil A."/>
            <person name="Goldman B."/>
            <person name="Young S.K."/>
            <person name="Kodira C.D."/>
            <person name="Zeng Q."/>
            <person name="Koehrsen M."/>
            <person name="Alvarado L."/>
            <person name="Berlin A.M."/>
            <person name="Borenstein D."/>
            <person name="Chen Z."/>
            <person name="Engels R."/>
            <person name="Freedman E."/>
            <person name="Gellesch M."/>
            <person name="Goldberg J."/>
            <person name="Griggs A."/>
            <person name="Gujja S."/>
            <person name="Heiman D.I."/>
            <person name="Hepburn T.A."/>
            <person name="Howarth C."/>
            <person name="Jen D."/>
            <person name="Larson L."/>
            <person name="Lewis B."/>
            <person name="Mehta T."/>
            <person name="Park D."/>
            <person name="Pearson M."/>
            <person name="Roberts A."/>
            <person name="Saif S."/>
            <person name="Shea T.D."/>
            <person name="Shenoy N."/>
            <person name="Sisk P."/>
            <person name="Stolte C."/>
            <person name="Sykes S."/>
            <person name="Walk T."/>
            <person name="White J."/>
            <person name="Yandava C."/>
            <person name="Klein B."/>
            <person name="McEwen J.G."/>
            <person name="Puccia R."/>
            <person name="Goldman G.H."/>
            <person name="Felipe M.S."/>
            <person name="Nino-Vega G."/>
            <person name="San-Blas G."/>
            <person name="Taylor J.W."/>
            <person name="Mendoza L."/>
            <person name="Galagan J.E."/>
            <person name="Nusbaum C."/>
            <person name="Birren B.W."/>
        </authorList>
    </citation>
    <scope>NUCLEOTIDE SEQUENCE [LARGE SCALE GENOMIC DNA]</scope>
    <source>
        <strain evidence="3">H143</strain>
    </source>
</reference>
<dbReference type="EMBL" id="GG692420">
    <property type="protein sequence ID" value="EER43779.1"/>
    <property type="molecule type" value="Genomic_DNA"/>
</dbReference>
<dbReference type="InterPro" id="IPR001895">
    <property type="entry name" value="RASGEF_cat_dom"/>
</dbReference>
<accession>C6H5V8</accession>
<dbReference type="GO" id="GO:0005085">
    <property type="term" value="F:guanyl-nucleotide exchange factor activity"/>
    <property type="evidence" value="ECO:0007669"/>
    <property type="project" value="InterPro"/>
</dbReference>
<dbReference type="InterPro" id="IPR036964">
    <property type="entry name" value="RASGEF_cat_dom_sf"/>
</dbReference>
<evidence type="ECO:0000313" key="3">
    <source>
        <dbReference type="Proteomes" id="UP000002624"/>
    </source>
</evidence>
<proteinExistence type="predicted"/>
<dbReference type="OMA" id="WECVTHD"/>
<dbReference type="HOGENOM" id="CLU_047263_0_0_1"/>
<gene>
    <name evidence="2" type="ORF">HCDG_01809</name>
</gene>
<feature type="domain" description="Ras-GEF" evidence="1">
    <location>
        <begin position="257"/>
        <end position="327"/>
    </location>
</feature>
<sequence length="390" mass="44860">MHDSARCLSLDDLEQSVSKTGFAHGKNPLTGVNTTDAHAVARAIDTETMSVILHVPFAAWLLKAFGRETDVMDGLLVYLRVLRIRLSSLLRRCPEPPRVKNELRTVLSGVNPLARTVISSCIQNTRSWECVTHDLNISFITEPLAEVFCHQPDYLNADEFYFLNDRFQRTYDTEQNSNPMATFRTDLMLFRGIRDMSPASLASSITNKDLRCFQDSYALMFSGADEEWRRLLGRSWTHRYADTIECLRKDLKYGDLLIQLAMCLYKQGNFHGATAITQGLRYAFDKFQVEWTMIPSELRRIVEHEGNYRACRDHLTKRGKPALPFMFPIFREYQLSVESLRRHEPTSPQYEACLQRAMSNADDLLLSRSYPGKTGIVERIGSVFQLCIWF</sequence>
<dbReference type="Pfam" id="PF00617">
    <property type="entry name" value="RasGEF"/>
    <property type="match status" value="1"/>
</dbReference>
<name>C6H5V8_AJECH</name>
<dbReference type="OrthoDB" id="4175897at2759"/>
<dbReference type="VEuPathDB" id="FungiDB:HCDG_01809"/>
<dbReference type="InterPro" id="IPR023578">
    <property type="entry name" value="Ras_GEF_dom_sf"/>
</dbReference>
<protein>
    <recommendedName>
        <fullName evidence="1">Ras-GEF domain-containing protein</fullName>
    </recommendedName>
</protein>
<evidence type="ECO:0000313" key="2">
    <source>
        <dbReference type="EMBL" id="EER43779.1"/>
    </source>
</evidence>